<comment type="caution">
    <text evidence="1">The sequence shown here is derived from an EMBL/GenBank/DDBJ whole genome shotgun (WGS) entry which is preliminary data.</text>
</comment>
<evidence type="ECO:0000313" key="1">
    <source>
        <dbReference type="EMBL" id="KAG4305567.1"/>
    </source>
</evidence>
<dbReference type="EMBL" id="JABTEG010000003">
    <property type="protein sequence ID" value="KAG4305567.1"/>
    <property type="molecule type" value="Genomic_DNA"/>
</dbReference>
<accession>A0ACB7CCT6</accession>
<keyword evidence="2" id="KW-1185">Reference proteome</keyword>
<reference evidence="1 2" key="1">
    <citation type="journal article" date="2021" name="Commun. Biol.">
        <title>Genomic insights into the host specific adaptation of the Pneumocystis genus.</title>
        <authorList>
            <person name="Cisse O.H."/>
            <person name="Ma L."/>
            <person name="Dekker J.P."/>
            <person name="Khil P.P."/>
            <person name="Youn J.-H."/>
            <person name="Brenchley J.M."/>
            <person name="Blair R."/>
            <person name="Pahar B."/>
            <person name="Chabe M."/>
            <person name="Van Rompay K.K.A."/>
            <person name="Keesler R."/>
            <person name="Sukura A."/>
            <person name="Hirsch V."/>
            <person name="Kutty G."/>
            <person name="Liu Y."/>
            <person name="Peng L."/>
            <person name="Chen J."/>
            <person name="Song J."/>
            <person name="Weissenbacher-Lang C."/>
            <person name="Xu J."/>
            <person name="Upham N.S."/>
            <person name="Stajich J.E."/>
            <person name="Cuomo C.A."/>
            <person name="Cushion M.T."/>
            <person name="Kovacs J.A."/>
        </authorList>
    </citation>
    <scope>NUCLEOTIDE SEQUENCE [LARGE SCALE GENOMIC DNA]</scope>
    <source>
        <strain evidence="1 2">RABM</strain>
    </source>
</reference>
<proteinExistence type="predicted"/>
<organism evidence="1 2">
    <name type="scientific">Pneumocystis oryctolagi</name>
    <dbReference type="NCBI Taxonomy" id="42067"/>
    <lineage>
        <taxon>Eukaryota</taxon>
        <taxon>Fungi</taxon>
        <taxon>Dikarya</taxon>
        <taxon>Ascomycota</taxon>
        <taxon>Taphrinomycotina</taxon>
        <taxon>Pneumocystomycetes</taxon>
        <taxon>Pneumocystaceae</taxon>
        <taxon>Pneumocystis</taxon>
    </lineage>
</organism>
<sequence>MEDYKLDVLSCSQKSGALQFGTFFLKSGRQSPYFFNSSFMNTSVFLTSLATAFSHVILDMNIEFDVIFGLAYKGIPLGAITTTKLYELDKTKTNIEFIYHRKEKKDHGEGGNIVGTSIKGKRVLILDDVITAGTAIREAIDIIKKEEGKLVGIIEILDRQEKGDDGETSTTEMLRQEYQIPIKAIITSKDIVDYSKNVLNEENKKMMQQYLEKYAAIDAR</sequence>
<name>A0ACB7CCT6_9ASCO</name>
<gene>
    <name evidence="1" type="ORF">PORY_001123</name>
</gene>
<evidence type="ECO:0000313" key="2">
    <source>
        <dbReference type="Proteomes" id="UP000768646"/>
    </source>
</evidence>
<dbReference type="Proteomes" id="UP000768646">
    <property type="component" value="Unassembled WGS sequence"/>
</dbReference>
<protein>
    <submittedName>
        <fullName evidence="1">Uncharacterized protein</fullName>
    </submittedName>
</protein>